<keyword evidence="11" id="KW-0411">Iron-sulfur</keyword>
<evidence type="ECO:0000256" key="1">
    <source>
        <dbReference type="ARBA" id="ARBA00001637"/>
    </source>
</evidence>
<dbReference type="GO" id="GO:0006777">
    <property type="term" value="P:Mo-molybdopterin cofactor biosynthetic process"/>
    <property type="evidence" value="ECO:0007669"/>
    <property type="project" value="UniProtKB-KW"/>
</dbReference>
<keyword evidence="14" id="KW-0456">Lyase</keyword>
<dbReference type="InParanoid" id="A0A1Y2ELM5"/>
<dbReference type="SUPFAM" id="SSF102114">
    <property type="entry name" value="Radical SAM enzymes"/>
    <property type="match status" value="1"/>
</dbReference>
<dbReference type="CDD" id="cd01420">
    <property type="entry name" value="MoaC_PE"/>
    <property type="match status" value="1"/>
</dbReference>
<keyword evidence="13" id="KW-0501">Molybdenum cofactor biosynthesis</keyword>
<dbReference type="OrthoDB" id="429626at2759"/>
<dbReference type="AlphaFoldDB" id="A0A1Y2ELM5"/>
<keyword evidence="9" id="KW-0547">Nucleotide-binding</keyword>
<dbReference type="InterPro" id="IPR010505">
    <property type="entry name" value="MoaA_twitch"/>
</dbReference>
<comment type="similarity">
    <text evidence="4">In the C-terminal section; belongs to the MoaC family.</text>
</comment>
<dbReference type="GO" id="GO:0051539">
    <property type="term" value="F:4 iron, 4 sulfur cluster binding"/>
    <property type="evidence" value="ECO:0007669"/>
    <property type="project" value="UniProtKB-KW"/>
</dbReference>
<dbReference type="SFLD" id="SFLDS00029">
    <property type="entry name" value="Radical_SAM"/>
    <property type="match status" value="1"/>
</dbReference>
<dbReference type="SFLD" id="SFLDG01386">
    <property type="entry name" value="main_SPASM_domain-containing"/>
    <property type="match status" value="1"/>
</dbReference>
<reference evidence="18 19" key="1">
    <citation type="submission" date="2016-07" db="EMBL/GenBank/DDBJ databases">
        <title>Pervasive Adenine N6-methylation of Active Genes in Fungi.</title>
        <authorList>
            <consortium name="DOE Joint Genome Institute"/>
            <person name="Mondo S.J."/>
            <person name="Dannebaum R.O."/>
            <person name="Kuo R.C."/>
            <person name="Labutti K."/>
            <person name="Haridas S."/>
            <person name="Kuo A."/>
            <person name="Salamov A."/>
            <person name="Ahrendt S.R."/>
            <person name="Lipzen A."/>
            <person name="Sullivan W."/>
            <person name="Andreopoulos W.B."/>
            <person name="Clum A."/>
            <person name="Lindquist E."/>
            <person name="Daum C."/>
            <person name="Ramamoorthy G.K."/>
            <person name="Gryganskyi A."/>
            <person name="Culley D."/>
            <person name="Magnuson J.K."/>
            <person name="James T.Y."/>
            <person name="O'Malley M.A."/>
            <person name="Stajich J.E."/>
            <person name="Spatafora J.W."/>
            <person name="Visel A."/>
            <person name="Grigoriev I.V."/>
        </authorList>
    </citation>
    <scope>NUCLEOTIDE SEQUENCE [LARGE SCALE GENOMIC DNA]</scope>
    <source>
        <strain evidence="18 19">62-1032</strain>
    </source>
</reference>
<dbReference type="SUPFAM" id="SSF55040">
    <property type="entry name" value="Molybdenum cofactor biosynthesis protein C, MoaC"/>
    <property type="match status" value="1"/>
</dbReference>
<keyword evidence="7" id="KW-0949">S-adenosyl-L-methionine</keyword>
<protein>
    <recommendedName>
        <fullName evidence="17">Radical SAM core domain-containing protein</fullName>
    </recommendedName>
</protein>
<dbReference type="PANTHER" id="PTHR22960">
    <property type="entry name" value="MOLYBDOPTERIN COFACTOR SYNTHESIS PROTEIN A"/>
    <property type="match status" value="1"/>
</dbReference>
<dbReference type="PROSITE" id="PS51918">
    <property type="entry name" value="RADICAL_SAM"/>
    <property type="match status" value="1"/>
</dbReference>
<dbReference type="InterPro" id="IPR036522">
    <property type="entry name" value="MoaC_sf"/>
</dbReference>
<organism evidence="18 19">
    <name type="scientific">Leucosporidium creatinivorum</name>
    <dbReference type="NCBI Taxonomy" id="106004"/>
    <lineage>
        <taxon>Eukaryota</taxon>
        <taxon>Fungi</taxon>
        <taxon>Dikarya</taxon>
        <taxon>Basidiomycota</taxon>
        <taxon>Pucciniomycotina</taxon>
        <taxon>Microbotryomycetes</taxon>
        <taxon>Leucosporidiales</taxon>
        <taxon>Leucosporidium</taxon>
    </lineage>
</organism>
<evidence type="ECO:0000256" key="4">
    <source>
        <dbReference type="ARBA" id="ARBA00008484"/>
    </source>
</evidence>
<evidence type="ECO:0000256" key="13">
    <source>
        <dbReference type="ARBA" id="ARBA00023150"/>
    </source>
</evidence>
<keyword evidence="6" id="KW-0004">4Fe-4S</keyword>
<dbReference type="InterPro" id="IPR000385">
    <property type="entry name" value="MoaA_NifB_PqqE_Fe-S-bd_CS"/>
</dbReference>
<comment type="caution">
    <text evidence="18">The sequence shown here is derived from an EMBL/GenBank/DDBJ whole genome shotgun (WGS) entry which is preliminary data.</text>
</comment>
<evidence type="ECO:0000256" key="15">
    <source>
        <dbReference type="ARBA" id="ARBA00048697"/>
    </source>
</evidence>
<dbReference type="InterPro" id="IPR013785">
    <property type="entry name" value="Aldolase_TIM"/>
</dbReference>
<keyword evidence="12" id="KW-0342">GTP-binding</keyword>
<name>A0A1Y2ELM5_9BASI</name>
<dbReference type="InterPro" id="IPR006638">
    <property type="entry name" value="Elp3/MiaA/NifB-like_rSAM"/>
</dbReference>
<dbReference type="UniPathway" id="UPA00344"/>
<evidence type="ECO:0000256" key="6">
    <source>
        <dbReference type="ARBA" id="ARBA00022485"/>
    </source>
</evidence>
<dbReference type="GO" id="GO:0046872">
    <property type="term" value="F:metal ion binding"/>
    <property type="evidence" value="ECO:0007669"/>
    <property type="project" value="UniProtKB-KW"/>
</dbReference>
<dbReference type="PANTHER" id="PTHR22960:SF0">
    <property type="entry name" value="MOLYBDENUM COFACTOR BIOSYNTHESIS PROTEIN 1"/>
    <property type="match status" value="1"/>
</dbReference>
<evidence type="ECO:0000256" key="5">
    <source>
        <dbReference type="ARBA" id="ARBA00009862"/>
    </source>
</evidence>
<evidence type="ECO:0000313" key="19">
    <source>
        <dbReference type="Proteomes" id="UP000193467"/>
    </source>
</evidence>
<evidence type="ECO:0000256" key="12">
    <source>
        <dbReference type="ARBA" id="ARBA00023134"/>
    </source>
</evidence>
<keyword evidence="19" id="KW-1185">Reference proteome</keyword>
<dbReference type="Pfam" id="PF06463">
    <property type="entry name" value="Mob_synth_C"/>
    <property type="match status" value="1"/>
</dbReference>
<evidence type="ECO:0000256" key="14">
    <source>
        <dbReference type="ARBA" id="ARBA00023239"/>
    </source>
</evidence>
<dbReference type="GO" id="GO:0005525">
    <property type="term" value="F:GTP binding"/>
    <property type="evidence" value="ECO:0007669"/>
    <property type="project" value="UniProtKB-KW"/>
</dbReference>
<dbReference type="SFLD" id="SFLDG01383">
    <property type="entry name" value="cyclic_pyranopterin_phosphate"/>
    <property type="match status" value="1"/>
</dbReference>
<feature type="domain" description="Radical SAM core" evidence="17">
    <location>
        <begin position="77"/>
        <end position="299"/>
    </location>
</feature>
<proteinExistence type="inferred from homology"/>
<accession>A0A1Y2ELM5</accession>
<evidence type="ECO:0000256" key="3">
    <source>
        <dbReference type="ARBA" id="ARBA00005046"/>
    </source>
</evidence>
<dbReference type="NCBIfam" id="TIGR02666">
    <property type="entry name" value="moaA"/>
    <property type="match status" value="1"/>
</dbReference>
<comment type="catalytic activity">
    <reaction evidence="15">
        <text>GTP + AH2 + S-adenosyl-L-methionine = (8S)-3',8-cyclo-7,8-dihydroguanosine 5'-triphosphate + 5'-deoxyadenosine + L-methionine + A + H(+)</text>
        <dbReference type="Rhea" id="RHEA:49576"/>
        <dbReference type="ChEBI" id="CHEBI:13193"/>
        <dbReference type="ChEBI" id="CHEBI:15378"/>
        <dbReference type="ChEBI" id="CHEBI:17319"/>
        <dbReference type="ChEBI" id="CHEBI:17499"/>
        <dbReference type="ChEBI" id="CHEBI:37565"/>
        <dbReference type="ChEBI" id="CHEBI:57844"/>
        <dbReference type="ChEBI" id="CHEBI:59789"/>
        <dbReference type="ChEBI" id="CHEBI:131766"/>
        <dbReference type="EC" id="4.1.99.22"/>
    </reaction>
</comment>
<sequence>MPRPRLPSPPSAFLLRQQPFSSTALAYRPTASTSESTRNAVGGGEPIVLPSLQQRAQQRIAQRDLSAAPVSPFLTDSFGRKHDYLRISLTEKCNLRCTYCMPESGVPLLPRDDLLTTDEVERVARLFVANGVSKIRLTGGEPTVRKDLLDVVSRLGRLPLTSLGMTSNGIALKRKLPALVDAGLTHLNISLDTLDPFKYELMTRRRGFTAVMEALEVAQGLKSKGLKTKINMVVVKGLNDMEVPDFVEMTRDMDITVRAIEFMPFEDNRWSTKKLVPSAELVSRIKQVHPNLSKLHDPHSDTTKTWQVPGYKGKVGFISSMSDHFCGECSRLRVGADGGVKVCLFGPPVLSLRPLLRAEPPSPSTDEHVMQQIGAAVWGKKFAHNGLGGPDGIARDGKMGSMVGIGAASSMPNRARSHRSVFSTAVPNLRATAAPLHLLPSTSSTLGLRFASSSSRQNHRTASRSSSTGTSSSSSSSTATAEPTPDHLTHIDPLTGRASMVSVSSKEITLRSATAVGSIFLNEGAWQLIDFGDTAEEGSGAATMRTKKGDVLTISHLAAIMSAKHTSTLIPLCHPLLLTSIKATLTPNPSTRSIEVQATVECEGKTGVEMEALTAVSVGCLTVWDMTKAVSGMESRIGEIRVVRKRGGRSGDWVREEGEGR</sequence>
<dbReference type="Pfam" id="PF01967">
    <property type="entry name" value="MoaC"/>
    <property type="match status" value="1"/>
</dbReference>
<dbReference type="InterPro" id="IPR050105">
    <property type="entry name" value="MoCo_biosynth_MoaA/MoaC"/>
</dbReference>
<dbReference type="Gene3D" id="3.20.20.70">
    <property type="entry name" value="Aldolase class I"/>
    <property type="match status" value="1"/>
</dbReference>
<feature type="region of interest" description="Disordered" evidence="16">
    <location>
        <begin position="449"/>
        <end position="493"/>
    </location>
</feature>
<comment type="similarity">
    <text evidence="5">In the N-terminal section; belongs to the radical SAM superfamily. MoaA family.</text>
</comment>
<dbReference type="NCBIfam" id="NF006870">
    <property type="entry name" value="PRK09364.1"/>
    <property type="match status" value="1"/>
</dbReference>
<dbReference type="InterPro" id="IPR047594">
    <property type="entry name" value="MoaC_bact/euk"/>
</dbReference>
<dbReference type="InterPro" id="IPR007197">
    <property type="entry name" value="rSAM"/>
</dbReference>
<evidence type="ECO:0000256" key="10">
    <source>
        <dbReference type="ARBA" id="ARBA00023004"/>
    </source>
</evidence>
<comment type="cofactor">
    <cofactor evidence="2">
        <name>[4Fe-4S] cluster</name>
        <dbReference type="ChEBI" id="CHEBI:49883"/>
    </cofactor>
</comment>
<evidence type="ECO:0000256" key="11">
    <source>
        <dbReference type="ARBA" id="ARBA00023014"/>
    </source>
</evidence>
<evidence type="ECO:0000256" key="9">
    <source>
        <dbReference type="ARBA" id="ARBA00022741"/>
    </source>
</evidence>
<keyword evidence="8" id="KW-0479">Metal-binding</keyword>
<feature type="compositionally biased region" description="Low complexity" evidence="16">
    <location>
        <begin position="463"/>
        <end position="481"/>
    </location>
</feature>
<dbReference type="InterPro" id="IPR058240">
    <property type="entry name" value="rSAM_sf"/>
</dbReference>
<dbReference type="SFLD" id="SFLDG01067">
    <property type="entry name" value="SPASM/twitch_domain_containing"/>
    <property type="match status" value="1"/>
</dbReference>
<dbReference type="STRING" id="106004.A0A1Y2ELM5"/>
<dbReference type="GO" id="GO:0061798">
    <property type="term" value="F:GTP 3',8'-cyclase activity"/>
    <property type="evidence" value="ECO:0007669"/>
    <property type="project" value="UniProtKB-EC"/>
</dbReference>
<dbReference type="EMBL" id="MCGR01000052">
    <property type="protein sequence ID" value="ORY72422.1"/>
    <property type="molecule type" value="Genomic_DNA"/>
</dbReference>
<dbReference type="Pfam" id="PF04055">
    <property type="entry name" value="Radical_SAM"/>
    <property type="match status" value="1"/>
</dbReference>
<dbReference type="InterPro" id="IPR002820">
    <property type="entry name" value="Mopterin_CF_biosynth-C_dom"/>
</dbReference>
<gene>
    <name evidence="18" type="ORF">BCR35DRAFT_326281</name>
</gene>
<evidence type="ECO:0000256" key="2">
    <source>
        <dbReference type="ARBA" id="ARBA00001966"/>
    </source>
</evidence>
<dbReference type="SMART" id="SM00729">
    <property type="entry name" value="Elp3"/>
    <property type="match status" value="1"/>
</dbReference>
<dbReference type="InterPro" id="IPR013483">
    <property type="entry name" value="MoaA"/>
</dbReference>
<evidence type="ECO:0000259" key="17">
    <source>
        <dbReference type="PROSITE" id="PS51918"/>
    </source>
</evidence>
<dbReference type="Proteomes" id="UP000193467">
    <property type="component" value="Unassembled WGS sequence"/>
</dbReference>
<dbReference type="CDD" id="cd21117">
    <property type="entry name" value="Twitch_MoaA"/>
    <property type="match status" value="1"/>
</dbReference>
<dbReference type="CDD" id="cd01335">
    <property type="entry name" value="Radical_SAM"/>
    <property type="match status" value="1"/>
</dbReference>
<evidence type="ECO:0000256" key="16">
    <source>
        <dbReference type="SAM" id="MobiDB-lite"/>
    </source>
</evidence>
<dbReference type="Gene3D" id="3.30.70.640">
    <property type="entry name" value="Molybdopterin cofactor biosynthesis C (MoaC) domain"/>
    <property type="match status" value="1"/>
</dbReference>
<dbReference type="GO" id="GO:0061799">
    <property type="term" value="F:cyclic pyranopterin monophosphate synthase activity"/>
    <property type="evidence" value="ECO:0007669"/>
    <property type="project" value="UniProtKB-EC"/>
</dbReference>
<comment type="pathway">
    <text evidence="3">Cofactor biosynthesis; molybdopterin biosynthesis.</text>
</comment>
<evidence type="ECO:0000313" key="18">
    <source>
        <dbReference type="EMBL" id="ORY72422.1"/>
    </source>
</evidence>
<comment type="catalytic activity">
    <reaction evidence="1">
        <text>(8S)-3',8-cyclo-7,8-dihydroguanosine 5'-triphosphate = cyclic pyranopterin phosphate + diphosphate</text>
        <dbReference type="Rhea" id="RHEA:49580"/>
        <dbReference type="ChEBI" id="CHEBI:33019"/>
        <dbReference type="ChEBI" id="CHEBI:59648"/>
        <dbReference type="ChEBI" id="CHEBI:131766"/>
        <dbReference type="EC" id="4.6.1.17"/>
    </reaction>
</comment>
<dbReference type="PROSITE" id="PS01305">
    <property type="entry name" value="MOAA_NIFB_PQQE"/>
    <property type="match status" value="1"/>
</dbReference>
<evidence type="ECO:0000256" key="7">
    <source>
        <dbReference type="ARBA" id="ARBA00022691"/>
    </source>
</evidence>
<keyword evidence="10" id="KW-0408">Iron</keyword>
<dbReference type="InterPro" id="IPR040064">
    <property type="entry name" value="MoaA-like"/>
</dbReference>
<evidence type="ECO:0000256" key="8">
    <source>
        <dbReference type="ARBA" id="ARBA00022723"/>
    </source>
</evidence>